<dbReference type="EMBL" id="KZ293659">
    <property type="protein sequence ID" value="PBK92320.1"/>
    <property type="molecule type" value="Genomic_DNA"/>
</dbReference>
<protein>
    <submittedName>
        <fullName evidence="1">Uncharacterized protein</fullName>
    </submittedName>
</protein>
<organism evidence="1 2">
    <name type="scientific">Armillaria gallica</name>
    <name type="common">Bulbous honey fungus</name>
    <name type="synonym">Armillaria bulbosa</name>
    <dbReference type="NCBI Taxonomy" id="47427"/>
    <lineage>
        <taxon>Eukaryota</taxon>
        <taxon>Fungi</taxon>
        <taxon>Dikarya</taxon>
        <taxon>Basidiomycota</taxon>
        <taxon>Agaricomycotina</taxon>
        <taxon>Agaricomycetes</taxon>
        <taxon>Agaricomycetidae</taxon>
        <taxon>Agaricales</taxon>
        <taxon>Marasmiineae</taxon>
        <taxon>Physalacriaceae</taxon>
        <taxon>Armillaria</taxon>
    </lineage>
</organism>
<evidence type="ECO:0000313" key="1">
    <source>
        <dbReference type="EMBL" id="PBK92320.1"/>
    </source>
</evidence>
<evidence type="ECO:0000313" key="2">
    <source>
        <dbReference type="Proteomes" id="UP000217790"/>
    </source>
</evidence>
<dbReference type="AlphaFoldDB" id="A0A2H3DDX5"/>
<dbReference type="STRING" id="47427.A0A2H3DDX5"/>
<dbReference type="Proteomes" id="UP000217790">
    <property type="component" value="Unassembled WGS sequence"/>
</dbReference>
<name>A0A2H3DDX5_ARMGA</name>
<dbReference type="InParanoid" id="A0A2H3DDX5"/>
<gene>
    <name evidence="1" type="ORF">ARMGADRAFT_1081109</name>
</gene>
<sequence length="146" mass="16355">MAKPLVVKDPTMLRHEALSSYEAAAALLQHKVDFPPDGDSSSKDVDEWISEVYIQWTICSNFWKPAGVKKMTWNDAEYALLECLPLMDKALIDDSRESFNTLVHRAVHQLLLLPDIAFITHSPLFLAQIFNSQSLSDSSGYAVSLS</sequence>
<keyword evidence="2" id="KW-1185">Reference proteome</keyword>
<accession>A0A2H3DDX5</accession>
<reference evidence="2" key="1">
    <citation type="journal article" date="2017" name="Nat. Ecol. Evol.">
        <title>Genome expansion and lineage-specific genetic innovations in the forest pathogenic fungi Armillaria.</title>
        <authorList>
            <person name="Sipos G."/>
            <person name="Prasanna A.N."/>
            <person name="Walter M.C."/>
            <person name="O'Connor E."/>
            <person name="Balint B."/>
            <person name="Krizsan K."/>
            <person name="Kiss B."/>
            <person name="Hess J."/>
            <person name="Varga T."/>
            <person name="Slot J."/>
            <person name="Riley R."/>
            <person name="Boka B."/>
            <person name="Rigling D."/>
            <person name="Barry K."/>
            <person name="Lee J."/>
            <person name="Mihaltcheva S."/>
            <person name="LaButti K."/>
            <person name="Lipzen A."/>
            <person name="Waldron R."/>
            <person name="Moloney N.M."/>
            <person name="Sperisen C."/>
            <person name="Kredics L."/>
            <person name="Vagvoelgyi C."/>
            <person name="Patrignani A."/>
            <person name="Fitzpatrick D."/>
            <person name="Nagy I."/>
            <person name="Doyle S."/>
            <person name="Anderson J.B."/>
            <person name="Grigoriev I.V."/>
            <person name="Gueldener U."/>
            <person name="Muensterkoetter M."/>
            <person name="Nagy L.G."/>
        </authorList>
    </citation>
    <scope>NUCLEOTIDE SEQUENCE [LARGE SCALE GENOMIC DNA]</scope>
    <source>
        <strain evidence="2">Ar21-2</strain>
    </source>
</reference>
<proteinExistence type="predicted"/>